<accession>A1VLY4</accession>
<dbReference type="EMBL" id="CP000529">
    <property type="protein sequence ID" value="ABM36662.1"/>
    <property type="molecule type" value="Genomic_DNA"/>
</dbReference>
<dbReference type="STRING" id="365044.Pnap_1347"/>
<dbReference type="AlphaFoldDB" id="A1VLY4"/>
<dbReference type="eggNOG" id="COG3344">
    <property type="taxonomic scope" value="Bacteria"/>
</dbReference>
<dbReference type="GO" id="GO:0003964">
    <property type="term" value="F:RNA-directed DNA polymerase activity"/>
    <property type="evidence" value="ECO:0007669"/>
    <property type="project" value="UniProtKB-KW"/>
</dbReference>
<proteinExistence type="predicted"/>
<keyword evidence="2" id="KW-0808">Transferase</keyword>
<organism evidence="2 3">
    <name type="scientific">Polaromonas naphthalenivorans (strain CJ2)</name>
    <dbReference type="NCBI Taxonomy" id="365044"/>
    <lineage>
        <taxon>Bacteria</taxon>
        <taxon>Pseudomonadati</taxon>
        <taxon>Pseudomonadota</taxon>
        <taxon>Betaproteobacteria</taxon>
        <taxon>Burkholderiales</taxon>
        <taxon>Comamonadaceae</taxon>
        <taxon>Polaromonas</taxon>
    </lineage>
</organism>
<dbReference type="PROSITE" id="PS50878">
    <property type="entry name" value="RT_POL"/>
    <property type="match status" value="1"/>
</dbReference>
<feature type="domain" description="Reverse transcriptase" evidence="1">
    <location>
        <begin position="1"/>
        <end position="65"/>
    </location>
</feature>
<evidence type="ECO:0000259" key="1">
    <source>
        <dbReference type="PROSITE" id="PS50878"/>
    </source>
</evidence>
<keyword evidence="3" id="KW-1185">Reference proteome</keyword>
<sequence>MNYSRLLDDMCISSLKEMTPTTVKSVIDAVVKVLNGKKFKLKNKKTRILSASNPENLMEITGLWLNRGHPRVRRADRAEIRSELYRCEQQFKISRTDPAYHCEHNSLSGRVAKLSYLQHIEAKEYRERLRKILPHYDVINITKTLKLVSVIERTSELDRGKLSFVERYHQIIYRINIISRSNPSLARTLKSRMHICKPTSTREILTYGE</sequence>
<gene>
    <name evidence="2" type="ordered locus">Pnap_1347</name>
</gene>
<dbReference type="HOGENOM" id="CLU_1314469_0_0_4"/>
<evidence type="ECO:0000313" key="3">
    <source>
        <dbReference type="Proteomes" id="UP000000644"/>
    </source>
</evidence>
<dbReference type="InterPro" id="IPR000477">
    <property type="entry name" value="RT_dom"/>
</dbReference>
<name>A1VLY4_POLNA</name>
<evidence type="ECO:0000313" key="2">
    <source>
        <dbReference type="EMBL" id="ABM36662.1"/>
    </source>
</evidence>
<protein>
    <submittedName>
        <fullName evidence="2">Retron reverse transcriptase</fullName>
    </submittedName>
</protein>
<keyword evidence="2" id="KW-0695">RNA-directed DNA polymerase</keyword>
<reference evidence="3" key="1">
    <citation type="journal article" date="2009" name="Environ. Microbiol.">
        <title>The genome of Polaromonas naphthalenivorans strain CJ2, isolated from coal tar-contaminated sediment, reveals physiological and metabolic versatility and evolution through extensive horizontal gene transfer.</title>
        <authorList>
            <person name="Yagi J.M."/>
            <person name="Sims D."/>
            <person name="Brettin T."/>
            <person name="Bruce D."/>
            <person name="Madsen E.L."/>
        </authorList>
    </citation>
    <scope>NUCLEOTIDE SEQUENCE [LARGE SCALE GENOMIC DNA]</scope>
    <source>
        <strain evidence="3">CJ2</strain>
    </source>
</reference>
<keyword evidence="2" id="KW-0548">Nucleotidyltransferase</keyword>
<dbReference type="Proteomes" id="UP000000644">
    <property type="component" value="Chromosome"/>
</dbReference>
<dbReference type="KEGG" id="pna:Pnap_1347"/>